<dbReference type="Proteomes" id="UP000193642">
    <property type="component" value="Unassembled WGS sequence"/>
</dbReference>
<dbReference type="InterPro" id="IPR027434">
    <property type="entry name" value="Homing_endonucl"/>
</dbReference>
<dbReference type="AlphaFoldDB" id="A0A1Y1ZVV4"/>
<evidence type="ECO:0000313" key="2">
    <source>
        <dbReference type="EMBL" id="ORY14354.1"/>
    </source>
</evidence>
<dbReference type="GO" id="GO:0004519">
    <property type="term" value="F:endonuclease activity"/>
    <property type="evidence" value="ECO:0007669"/>
    <property type="project" value="UniProtKB-KW"/>
</dbReference>
<dbReference type="Pfam" id="PF00961">
    <property type="entry name" value="LAGLIDADG_1"/>
    <property type="match status" value="1"/>
</dbReference>
<dbReference type="EMBL" id="MCGO01000330">
    <property type="protein sequence ID" value="ORY14354.1"/>
    <property type="molecule type" value="Genomic_DNA"/>
</dbReference>
<reference evidence="2 3" key="1">
    <citation type="submission" date="2016-07" db="EMBL/GenBank/DDBJ databases">
        <title>Pervasive Adenine N6-methylation of Active Genes in Fungi.</title>
        <authorList>
            <consortium name="DOE Joint Genome Institute"/>
            <person name="Mondo S.J."/>
            <person name="Dannebaum R.O."/>
            <person name="Kuo R.C."/>
            <person name="Labutti K."/>
            <person name="Haridas S."/>
            <person name="Kuo A."/>
            <person name="Salamov A."/>
            <person name="Ahrendt S.R."/>
            <person name="Lipzen A."/>
            <person name="Sullivan W."/>
            <person name="Andreopoulos W.B."/>
            <person name="Clum A."/>
            <person name="Lindquist E."/>
            <person name="Daum C."/>
            <person name="Ramamoorthy G.K."/>
            <person name="Gryganskyi A."/>
            <person name="Culley D."/>
            <person name="Magnuson J.K."/>
            <person name="James T.Y."/>
            <person name="O'Malley M.A."/>
            <person name="Stajich J.E."/>
            <person name="Spatafora J.W."/>
            <person name="Visel A."/>
            <person name="Grigoriev I.V."/>
        </authorList>
    </citation>
    <scope>NUCLEOTIDE SEQUENCE [LARGE SCALE GENOMIC DNA]</scope>
    <source>
        <strain evidence="2 3">JEL800</strain>
    </source>
</reference>
<comment type="caution">
    <text evidence="2">The sequence shown here is derived from an EMBL/GenBank/DDBJ whole genome shotgun (WGS) entry which is preliminary data.</text>
</comment>
<dbReference type="PANTHER" id="PTHR36181">
    <property type="entry name" value="INTRON-ENCODED ENDONUCLEASE AI3-RELATED"/>
    <property type="match status" value="1"/>
</dbReference>
<dbReference type="SUPFAM" id="SSF55608">
    <property type="entry name" value="Homing endonucleases"/>
    <property type="match status" value="1"/>
</dbReference>
<evidence type="ECO:0000259" key="1">
    <source>
        <dbReference type="Pfam" id="PF00961"/>
    </source>
</evidence>
<dbReference type="InterPro" id="IPR004860">
    <property type="entry name" value="LAGLIDADG_dom"/>
</dbReference>
<organism evidence="2 3">
    <name type="scientific">Rhizoclosmatium globosum</name>
    <dbReference type="NCBI Taxonomy" id="329046"/>
    <lineage>
        <taxon>Eukaryota</taxon>
        <taxon>Fungi</taxon>
        <taxon>Fungi incertae sedis</taxon>
        <taxon>Chytridiomycota</taxon>
        <taxon>Chytridiomycota incertae sedis</taxon>
        <taxon>Chytridiomycetes</taxon>
        <taxon>Chytridiales</taxon>
        <taxon>Chytriomycetaceae</taxon>
        <taxon>Rhizoclosmatium</taxon>
    </lineage>
</organism>
<evidence type="ECO:0000313" key="3">
    <source>
        <dbReference type="Proteomes" id="UP000193642"/>
    </source>
</evidence>
<sequence>IAGFVSGDGSFFINKTTSVKGMFSVSQSVTNQHVLWAIWVYFGKVGGVSGEKSSPNSKLVVSGIADLINVIIPFFDKYYILGNKSLDYADFRKVCFLIAKKEHLTEAGKTQCLAIRSGMNSYR</sequence>
<dbReference type="OrthoDB" id="5424169at2759"/>
<proteinExistence type="predicted"/>
<gene>
    <name evidence="2" type="ORF">BCR33DRAFT_635288</name>
</gene>
<dbReference type="Gene3D" id="3.10.28.10">
    <property type="entry name" value="Homing endonucleases"/>
    <property type="match status" value="1"/>
</dbReference>
<keyword evidence="2" id="KW-0540">Nuclease</keyword>
<keyword evidence="2" id="KW-0378">Hydrolase</keyword>
<feature type="domain" description="Homing endonuclease LAGLIDADG" evidence="1">
    <location>
        <begin position="1"/>
        <end position="95"/>
    </location>
</feature>
<protein>
    <submittedName>
        <fullName evidence="2">Homing endonuclease</fullName>
    </submittedName>
</protein>
<dbReference type="InterPro" id="IPR051289">
    <property type="entry name" value="LAGLIDADG_Endonuclease"/>
</dbReference>
<feature type="non-terminal residue" evidence="2">
    <location>
        <position position="123"/>
    </location>
</feature>
<feature type="non-terminal residue" evidence="2">
    <location>
        <position position="1"/>
    </location>
</feature>
<accession>A0A1Y1ZVV4</accession>
<keyword evidence="3" id="KW-1185">Reference proteome</keyword>
<keyword evidence="2" id="KW-0255">Endonuclease</keyword>
<dbReference type="GO" id="GO:0005739">
    <property type="term" value="C:mitochondrion"/>
    <property type="evidence" value="ECO:0007669"/>
    <property type="project" value="UniProtKB-ARBA"/>
</dbReference>
<dbReference type="PANTHER" id="PTHR36181:SF4">
    <property type="entry name" value="LAGLIDADG ENDONUCLEASE"/>
    <property type="match status" value="1"/>
</dbReference>
<name>A0A1Y1ZVV4_9FUNG</name>